<evidence type="ECO:0000313" key="2">
    <source>
        <dbReference type="EMBL" id="PJR03561.1"/>
    </source>
</evidence>
<protein>
    <submittedName>
        <fullName evidence="2">Uncharacterized protein</fullName>
    </submittedName>
</protein>
<dbReference type="RefSeq" id="WP_100677129.1">
    <property type="nucleotide sequence ID" value="NZ_NIPO01000001.1"/>
</dbReference>
<dbReference type="EMBL" id="NIPO01000001">
    <property type="protein sequence ID" value="PJR03561.1"/>
    <property type="molecule type" value="Genomic_DNA"/>
</dbReference>
<name>A0A2M9R3Y0_9FLAO</name>
<evidence type="ECO:0000313" key="3">
    <source>
        <dbReference type="Proteomes" id="UP000231960"/>
    </source>
</evidence>
<sequence>MKKVLLPALIVLPLVALSIFQNKTNVQELEILVKDFNEASIVAADVHGVNSSTSFTSVKQVIDKSIYSSSLNVLTRDSIKDSKDFTDKKDDVIISPTGVFSSLNSLVEKYS</sequence>
<reference evidence="2 3" key="1">
    <citation type="submission" date="2017-06" db="EMBL/GenBank/DDBJ databases">
        <title>Description of Avrilella dinanensis gen. nov. sp. nov.</title>
        <authorList>
            <person name="Leyer C."/>
            <person name="Sassi M."/>
            <person name="Minet J."/>
            <person name="Kayal S."/>
            <person name="Cattoir V."/>
        </authorList>
    </citation>
    <scope>NUCLEOTIDE SEQUENCE [LARGE SCALE GENOMIC DNA]</scope>
    <source>
        <strain evidence="2 3">UR159</strain>
    </source>
</reference>
<dbReference type="AlphaFoldDB" id="A0A2M9R3Y0"/>
<evidence type="ECO:0000256" key="1">
    <source>
        <dbReference type="SAM" id="SignalP"/>
    </source>
</evidence>
<gene>
    <name evidence="2" type="ORF">CDL10_02785</name>
</gene>
<proteinExistence type="predicted"/>
<comment type="caution">
    <text evidence="2">The sequence shown here is derived from an EMBL/GenBank/DDBJ whole genome shotgun (WGS) entry which is preliminary data.</text>
</comment>
<keyword evidence="3" id="KW-1185">Reference proteome</keyword>
<keyword evidence="1" id="KW-0732">Signal</keyword>
<accession>A0A2M9R3Y0</accession>
<feature type="chain" id="PRO_5014857826" evidence="1">
    <location>
        <begin position="19"/>
        <end position="111"/>
    </location>
</feature>
<dbReference type="Proteomes" id="UP000231960">
    <property type="component" value="Unassembled WGS sequence"/>
</dbReference>
<feature type="signal peptide" evidence="1">
    <location>
        <begin position="1"/>
        <end position="18"/>
    </location>
</feature>
<organism evidence="2 3">
    <name type="scientific">Avrilella dinanensis</name>
    <dbReference type="NCBI Taxonomy" id="2008672"/>
    <lineage>
        <taxon>Bacteria</taxon>
        <taxon>Pseudomonadati</taxon>
        <taxon>Bacteroidota</taxon>
        <taxon>Flavobacteriia</taxon>
        <taxon>Flavobacteriales</taxon>
        <taxon>Flavobacteriaceae</taxon>
        <taxon>Avrilella</taxon>
    </lineage>
</organism>